<reference evidence="3" key="1">
    <citation type="submission" date="2010-07" db="EMBL/GenBank/DDBJ databases">
        <title>The genome sequence of Gaeumannomyces graminis var. tritici strain R3-111a-1.</title>
        <authorList>
            <consortium name="The Broad Institute Genome Sequencing Platform"/>
            <person name="Ma L.-J."/>
            <person name="Dead R."/>
            <person name="Young S."/>
            <person name="Zeng Q."/>
            <person name="Koehrsen M."/>
            <person name="Alvarado L."/>
            <person name="Berlin A."/>
            <person name="Chapman S.B."/>
            <person name="Chen Z."/>
            <person name="Freedman E."/>
            <person name="Gellesch M."/>
            <person name="Goldberg J."/>
            <person name="Griggs A."/>
            <person name="Gujja S."/>
            <person name="Heilman E.R."/>
            <person name="Heiman D."/>
            <person name="Hepburn T."/>
            <person name="Howarth C."/>
            <person name="Jen D."/>
            <person name="Larson L."/>
            <person name="Mehta T."/>
            <person name="Neiman D."/>
            <person name="Pearson M."/>
            <person name="Roberts A."/>
            <person name="Saif S."/>
            <person name="Shea T."/>
            <person name="Shenoy N."/>
            <person name="Sisk P."/>
            <person name="Stolte C."/>
            <person name="Sykes S."/>
            <person name="Walk T."/>
            <person name="White J."/>
            <person name="Yandava C."/>
            <person name="Haas B."/>
            <person name="Nusbaum C."/>
            <person name="Birren B."/>
        </authorList>
    </citation>
    <scope>NUCLEOTIDE SEQUENCE [LARGE SCALE GENOMIC DNA]</scope>
    <source>
        <strain evidence="3">R3-111a-1</strain>
    </source>
</reference>
<dbReference type="RefSeq" id="XP_009228805.1">
    <property type="nucleotide sequence ID" value="XM_009230541.1"/>
</dbReference>
<dbReference type="EMBL" id="GL385403">
    <property type="protein sequence ID" value="EJT69757.1"/>
    <property type="molecule type" value="Genomic_DNA"/>
</dbReference>
<dbReference type="GeneID" id="20353098"/>
<keyword evidence="3" id="KW-1185">Reference proteome</keyword>
<proteinExistence type="predicted"/>
<reference evidence="2" key="4">
    <citation type="journal article" date="2015" name="G3 (Bethesda)">
        <title>Genome sequences of three phytopathogenic species of the Magnaporthaceae family of fungi.</title>
        <authorList>
            <person name="Okagaki L.H."/>
            <person name="Nunes C.C."/>
            <person name="Sailsbery J."/>
            <person name="Clay B."/>
            <person name="Brown D."/>
            <person name="John T."/>
            <person name="Oh Y."/>
            <person name="Young N."/>
            <person name="Fitzgerald M."/>
            <person name="Haas B.J."/>
            <person name="Zeng Q."/>
            <person name="Young S."/>
            <person name="Adiconis X."/>
            <person name="Fan L."/>
            <person name="Levin J.Z."/>
            <person name="Mitchell T.K."/>
            <person name="Okubara P.A."/>
            <person name="Farman M.L."/>
            <person name="Kohn L.M."/>
            <person name="Birren B."/>
            <person name="Ma L.-J."/>
            <person name="Dean R.A."/>
        </authorList>
    </citation>
    <scope>NUCLEOTIDE SEQUENCE</scope>
    <source>
        <strain evidence="2">R3-111a-1</strain>
    </source>
</reference>
<dbReference type="Proteomes" id="UP000006039">
    <property type="component" value="Unassembled WGS sequence"/>
</dbReference>
<dbReference type="HOGENOM" id="CLU_2121259_0_0_1"/>
<reference evidence="2" key="5">
    <citation type="submission" date="2018-04" db="UniProtKB">
        <authorList>
            <consortium name="EnsemblFungi"/>
        </authorList>
    </citation>
    <scope>IDENTIFICATION</scope>
    <source>
        <strain evidence="2">R3-111a-1</strain>
    </source>
</reference>
<reference evidence="1" key="2">
    <citation type="submission" date="2010-07" db="EMBL/GenBank/DDBJ databases">
        <authorList>
            <consortium name="The Broad Institute Genome Sequencing Platform"/>
            <consortium name="Broad Institute Genome Sequencing Center for Infectious Disease"/>
            <person name="Ma L.-J."/>
            <person name="Dead R."/>
            <person name="Young S."/>
            <person name="Zeng Q."/>
            <person name="Koehrsen M."/>
            <person name="Alvarado L."/>
            <person name="Berlin A."/>
            <person name="Chapman S.B."/>
            <person name="Chen Z."/>
            <person name="Freedman E."/>
            <person name="Gellesch M."/>
            <person name="Goldberg J."/>
            <person name="Griggs A."/>
            <person name="Gujja S."/>
            <person name="Heilman E.R."/>
            <person name="Heiman D."/>
            <person name="Hepburn T."/>
            <person name="Howarth C."/>
            <person name="Jen D."/>
            <person name="Larson L."/>
            <person name="Mehta T."/>
            <person name="Neiman D."/>
            <person name="Pearson M."/>
            <person name="Roberts A."/>
            <person name="Saif S."/>
            <person name="Shea T."/>
            <person name="Shenoy N."/>
            <person name="Sisk P."/>
            <person name="Stolte C."/>
            <person name="Sykes S."/>
            <person name="Walk T."/>
            <person name="White J."/>
            <person name="Yandava C."/>
            <person name="Haas B."/>
            <person name="Nusbaum C."/>
            <person name="Birren B."/>
        </authorList>
    </citation>
    <scope>NUCLEOTIDE SEQUENCE</scope>
    <source>
        <strain evidence="1">R3-111a-1</strain>
    </source>
</reference>
<reference evidence="1" key="3">
    <citation type="submission" date="2010-09" db="EMBL/GenBank/DDBJ databases">
        <title>Annotation of Gaeumannomyces graminis var. tritici R3-111a-1.</title>
        <authorList>
            <consortium name="The Broad Institute Genome Sequencing Platform"/>
            <person name="Ma L.-J."/>
            <person name="Dead R."/>
            <person name="Young S.K."/>
            <person name="Zeng Q."/>
            <person name="Gargeya S."/>
            <person name="Fitzgerald M."/>
            <person name="Haas B."/>
            <person name="Abouelleil A."/>
            <person name="Alvarado L."/>
            <person name="Arachchi H.M."/>
            <person name="Berlin A."/>
            <person name="Brown A."/>
            <person name="Chapman S.B."/>
            <person name="Chen Z."/>
            <person name="Dunbar C."/>
            <person name="Freedman E."/>
            <person name="Gearin G."/>
            <person name="Gellesch M."/>
            <person name="Goldberg J."/>
            <person name="Griggs A."/>
            <person name="Gujja S."/>
            <person name="Heiman D."/>
            <person name="Howarth C."/>
            <person name="Larson L."/>
            <person name="Lui A."/>
            <person name="MacDonald P.J.P."/>
            <person name="Mehta T."/>
            <person name="Montmayeur A."/>
            <person name="Murphy C."/>
            <person name="Neiman D."/>
            <person name="Pearson M."/>
            <person name="Priest M."/>
            <person name="Roberts A."/>
            <person name="Saif S."/>
            <person name="Shea T."/>
            <person name="Shenoy N."/>
            <person name="Sisk P."/>
            <person name="Stolte C."/>
            <person name="Sykes S."/>
            <person name="Yandava C."/>
            <person name="Wortman J."/>
            <person name="Nusbaum C."/>
            <person name="Birren B."/>
        </authorList>
    </citation>
    <scope>NUCLEOTIDE SEQUENCE</scope>
    <source>
        <strain evidence="1">R3-111a-1</strain>
    </source>
</reference>
<organism evidence="1">
    <name type="scientific">Gaeumannomyces tritici (strain R3-111a-1)</name>
    <name type="common">Wheat and barley take-all root rot fungus</name>
    <name type="synonym">Gaeumannomyces graminis var. tritici</name>
    <dbReference type="NCBI Taxonomy" id="644352"/>
    <lineage>
        <taxon>Eukaryota</taxon>
        <taxon>Fungi</taxon>
        <taxon>Dikarya</taxon>
        <taxon>Ascomycota</taxon>
        <taxon>Pezizomycotina</taxon>
        <taxon>Sordariomycetes</taxon>
        <taxon>Sordariomycetidae</taxon>
        <taxon>Magnaporthales</taxon>
        <taxon>Magnaporthaceae</taxon>
        <taxon>Gaeumannomyces</taxon>
    </lineage>
</organism>
<dbReference type="EnsemblFungi" id="EJT69757">
    <property type="protein sequence ID" value="EJT69757"/>
    <property type="gene ID" value="GGTG_12640"/>
</dbReference>
<evidence type="ECO:0000313" key="3">
    <source>
        <dbReference type="Proteomes" id="UP000006039"/>
    </source>
</evidence>
<name>J3PGL1_GAET3</name>
<dbReference type="AlphaFoldDB" id="J3PGL1"/>
<accession>J3PGL1</accession>
<evidence type="ECO:0000313" key="1">
    <source>
        <dbReference type="EMBL" id="EJT69757.1"/>
    </source>
</evidence>
<dbReference type="VEuPathDB" id="FungiDB:GGTG_12640"/>
<protein>
    <submittedName>
        <fullName evidence="1 2">Uncharacterized protein</fullName>
    </submittedName>
</protein>
<evidence type="ECO:0000313" key="2">
    <source>
        <dbReference type="EnsemblFungi" id="EJT69757"/>
    </source>
</evidence>
<gene>
    <name evidence="2" type="primary">20353098</name>
    <name evidence="1" type="ORF">GGTG_12640</name>
</gene>
<sequence>MMAIPEGMSGEKRHEEVSRVEQCPPLIQLESAKLALLESRVAPDLLQETQLPKAELILNSTTLALAGEGAPGEWASMKVFSAALLYPAASLATQHPSCLSRCKPPLEKIYAYFA</sequence>